<gene>
    <name evidence="1" type="ORF">A3A70_03200</name>
</gene>
<evidence type="ECO:0000313" key="2">
    <source>
        <dbReference type="Proteomes" id="UP000178964"/>
    </source>
</evidence>
<reference evidence="1 2" key="1">
    <citation type="journal article" date="2016" name="Nat. Commun.">
        <title>Thousands of microbial genomes shed light on interconnected biogeochemical processes in an aquifer system.</title>
        <authorList>
            <person name="Anantharaman K."/>
            <person name="Brown C.T."/>
            <person name="Hug L.A."/>
            <person name="Sharon I."/>
            <person name="Castelle C.J."/>
            <person name="Probst A.J."/>
            <person name="Thomas B.C."/>
            <person name="Singh A."/>
            <person name="Wilkins M.J."/>
            <person name="Karaoz U."/>
            <person name="Brodie E.L."/>
            <person name="Williams K.H."/>
            <person name="Hubbard S.S."/>
            <person name="Banfield J.F."/>
        </authorList>
    </citation>
    <scope>NUCLEOTIDE SEQUENCE [LARGE SCALE GENOMIC DNA]</scope>
</reference>
<dbReference type="EMBL" id="MEVK01000039">
    <property type="protein sequence ID" value="OGC58274.1"/>
    <property type="molecule type" value="Genomic_DNA"/>
</dbReference>
<dbReference type="SUPFAM" id="SSF53335">
    <property type="entry name" value="S-adenosyl-L-methionine-dependent methyltransferases"/>
    <property type="match status" value="1"/>
</dbReference>
<dbReference type="InterPro" id="IPR029063">
    <property type="entry name" value="SAM-dependent_MTases_sf"/>
</dbReference>
<sequence>MKMYGSNYFKMSDPKRVGYANYYAMENTLRQNFRKRCRAVKKTIPKGFTKLFEIGTGPGFFLDECRKIGFDVEGIELSQDAVTFARETLNLNVTNSKIEDVKAKDKFDVICSWDTIEHVSDPNNFLNTVTNLLDENGYLFLSTGDRDSLVARISRSKWHLYTPPAHLFFFSKKTLSLLLKKHGFTVISVKYPIYSYTIAYLLEKGLAPINKTFGIPTPSVELLENHSLPFTLFDVMDITAVRTS</sequence>
<dbReference type="PANTHER" id="PTHR43861:SF6">
    <property type="entry name" value="METHYLTRANSFERASE TYPE 11"/>
    <property type="match status" value="1"/>
</dbReference>
<evidence type="ECO:0008006" key="3">
    <source>
        <dbReference type="Google" id="ProtNLM"/>
    </source>
</evidence>
<name>A0A1F4VMA4_UNCKA</name>
<protein>
    <recommendedName>
        <fullName evidence="3">Methyltransferase type 11 domain-containing protein</fullName>
    </recommendedName>
</protein>
<dbReference type="CDD" id="cd02440">
    <property type="entry name" value="AdoMet_MTases"/>
    <property type="match status" value="1"/>
</dbReference>
<evidence type="ECO:0000313" key="1">
    <source>
        <dbReference type="EMBL" id="OGC58274.1"/>
    </source>
</evidence>
<accession>A0A1F4VMA4</accession>
<dbReference type="PANTHER" id="PTHR43861">
    <property type="entry name" value="TRANS-ACONITATE 2-METHYLTRANSFERASE-RELATED"/>
    <property type="match status" value="1"/>
</dbReference>
<dbReference type="Gene3D" id="3.40.50.150">
    <property type="entry name" value="Vaccinia Virus protein VP39"/>
    <property type="match status" value="1"/>
</dbReference>
<dbReference type="AlphaFoldDB" id="A0A1F4VMA4"/>
<dbReference type="STRING" id="1802627.A3A70_03200"/>
<dbReference type="Pfam" id="PF13489">
    <property type="entry name" value="Methyltransf_23"/>
    <property type="match status" value="1"/>
</dbReference>
<comment type="caution">
    <text evidence="1">The sequence shown here is derived from an EMBL/GenBank/DDBJ whole genome shotgun (WGS) entry which is preliminary data.</text>
</comment>
<organism evidence="1 2">
    <name type="scientific">candidate division WWE3 bacterium RIFCSPLOWO2_01_FULL_42_11</name>
    <dbReference type="NCBI Taxonomy" id="1802627"/>
    <lineage>
        <taxon>Bacteria</taxon>
        <taxon>Katanobacteria</taxon>
    </lineage>
</organism>
<proteinExistence type="predicted"/>
<dbReference type="Proteomes" id="UP000178964">
    <property type="component" value="Unassembled WGS sequence"/>
</dbReference>